<evidence type="ECO:0000313" key="3">
    <source>
        <dbReference type="Proteomes" id="UP001449582"/>
    </source>
</evidence>
<dbReference type="RefSeq" id="WP_353290068.1">
    <property type="nucleotide sequence ID" value="NZ_BAABQM010000004.1"/>
</dbReference>
<reference evidence="2" key="1">
    <citation type="submission" date="2024-02" db="EMBL/GenBank/DDBJ databases">
        <title>Draft genome sequence of new strains in genus Ureaplasma.</title>
        <authorList>
            <person name="Nakajima Y."/>
            <person name="Segawa T."/>
        </authorList>
    </citation>
    <scope>NUCLEOTIDE SEQUENCE [LARGE SCALE GENOMIC DNA]</scope>
    <source>
        <strain evidence="2">OM1</strain>
    </source>
</reference>
<proteinExistence type="predicted"/>
<accession>A0ABP9U6E7</accession>
<name>A0ABP9U6E7_9BACT</name>
<sequence length="379" mass="45135">MRSEQLDKLQGQDLTFLDIEATDLPDDKRIIQLSGYRISADRETISTFNVRFNPQQPLTNEIINLLKLDDDELSHMPLFKDKVDDLMPFLEGAVLISFGSFDKIQLQKEFERLNRELPNEWFDLQHFLKEYSGTEISLKNLYTLTVQNPDSTCQHDALYDALMLRDVYYKVLELPEEEVSKYCKITNLLPRDLYPKHKIFTSKELNNPCKNHPNEQFNPVIIKKLELGYFDLKNRITKEVVRTSYIKNMEYEIWNPRQSETNVYKFTQSFDLSESTYEDFYQPRAERFLNKLVTNCQNRAFFFDNVSRKNISHLLENIYDACGVYYHLTYITLNYVIKLKKRTDDESLSCIDFYNKYLMQEDSRIQAKFTGFRTWKKLP</sequence>
<dbReference type="SMART" id="SM00479">
    <property type="entry name" value="EXOIII"/>
    <property type="match status" value="1"/>
</dbReference>
<comment type="caution">
    <text evidence="2">The sequence shown here is derived from an EMBL/GenBank/DDBJ whole genome shotgun (WGS) entry which is preliminary data.</text>
</comment>
<dbReference type="Pfam" id="PF00929">
    <property type="entry name" value="RNase_T"/>
    <property type="match status" value="1"/>
</dbReference>
<gene>
    <name evidence="2" type="ORF">UREOM_6190</name>
</gene>
<dbReference type="CDD" id="cd06127">
    <property type="entry name" value="DEDDh"/>
    <property type="match status" value="1"/>
</dbReference>
<dbReference type="Gene3D" id="3.30.420.10">
    <property type="entry name" value="Ribonuclease H-like superfamily/Ribonuclease H"/>
    <property type="match status" value="1"/>
</dbReference>
<feature type="domain" description="Exonuclease" evidence="1">
    <location>
        <begin position="13"/>
        <end position="177"/>
    </location>
</feature>
<dbReference type="InterPro" id="IPR036397">
    <property type="entry name" value="RNaseH_sf"/>
</dbReference>
<dbReference type="SUPFAM" id="SSF53098">
    <property type="entry name" value="Ribonuclease H-like"/>
    <property type="match status" value="1"/>
</dbReference>
<protein>
    <recommendedName>
        <fullName evidence="1">Exonuclease domain-containing protein</fullName>
    </recommendedName>
</protein>
<evidence type="ECO:0000259" key="1">
    <source>
        <dbReference type="SMART" id="SM00479"/>
    </source>
</evidence>
<dbReference type="InterPro" id="IPR012337">
    <property type="entry name" value="RNaseH-like_sf"/>
</dbReference>
<dbReference type="Proteomes" id="UP001449582">
    <property type="component" value="Unassembled WGS sequence"/>
</dbReference>
<dbReference type="EMBL" id="BAABQM010000004">
    <property type="protein sequence ID" value="GAA5414908.1"/>
    <property type="molecule type" value="Genomic_DNA"/>
</dbReference>
<dbReference type="InterPro" id="IPR013520">
    <property type="entry name" value="Ribonucl_H"/>
</dbReference>
<evidence type="ECO:0000313" key="2">
    <source>
        <dbReference type="EMBL" id="GAA5414908.1"/>
    </source>
</evidence>
<organism evidence="2 3">
    <name type="scientific">Ureaplasma ceti</name>
    <dbReference type="NCBI Taxonomy" id="3119530"/>
    <lineage>
        <taxon>Bacteria</taxon>
        <taxon>Bacillati</taxon>
        <taxon>Mycoplasmatota</taxon>
        <taxon>Mycoplasmoidales</taxon>
        <taxon>Mycoplasmoidaceae</taxon>
        <taxon>Ureaplasma</taxon>
    </lineage>
</organism>
<keyword evidence="3" id="KW-1185">Reference proteome</keyword>